<proteinExistence type="predicted"/>
<keyword evidence="4" id="KW-1185">Reference proteome</keyword>
<feature type="transmembrane region" description="Helical" evidence="2">
    <location>
        <begin position="86"/>
        <end position="108"/>
    </location>
</feature>
<evidence type="ECO:0000313" key="4">
    <source>
        <dbReference type="Proteomes" id="UP001501195"/>
    </source>
</evidence>
<feature type="transmembrane region" description="Helical" evidence="2">
    <location>
        <begin position="29"/>
        <end position="46"/>
    </location>
</feature>
<name>A0ABP9I3U6_9ACTN</name>
<evidence type="ECO:0000256" key="2">
    <source>
        <dbReference type="SAM" id="Phobius"/>
    </source>
</evidence>
<dbReference type="EMBL" id="BAABIL010000440">
    <property type="protein sequence ID" value="GAA4987379.1"/>
    <property type="molecule type" value="Genomic_DNA"/>
</dbReference>
<evidence type="ECO:0000313" key="3">
    <source>
        <dbReference type="EMBL" id="GAA4987379.1"/>
    </source>
</evidence>
<keyword evidence="2" id="KW-0812">Transmembrane</keyword>
<dbReference type="InterPro" id="IPR029025">
    <property type="entry name" value="T3SS_substrate_exporter_C"/>
</dbReference>
<keyword evidence="3" id="KW-0282">Flagellum</keyword>
<feature type="transmembrane region" description="Helical" evidence="2">
    <location>
        <begin position="183"/>
        <end position="205"/>
    </location>
</feature>
<gene>
    <name evidence="3" type="primary">flhB</name>
    <name evidence="3" type="ORF">GCM10023225_26710</name>
</gene>
<dbReference type="PANTHER" id="PTHR30531:SF12">
    <property type="entry name" value="FLAGELLAR BIOSYNTHETIC PROTEIN FLHB"/>
    <property type="match status" value="1"/>
</dbReference>
<accession>A0ABP9I3U6</accession>
<dbReference type="PRINTS" id="PR00950">
    <property type="entry name" value="TYPE3IMSPROT"/>
</dbReference>
<organism evidence="3 4">
    <name type="scientific">Kineococcus glutinatus</name>
    <dbReference type="NCBI Taxonomy" id="1070872"/>
    <lineage>
        <taxon>Bacteria</taxon>
        <taxon>Bacillati</taxon>
        <taxon>Actinomycetota</taxon>
        <taxon>Actinomycetes</taxon>
        <taxon>Kineosporiales</taxon>
        <taxon>Kineosporiaceae</taxon>
        <taxon>Kineococcus</taxon>
    </lineage>
</organism>
<comment type="caution">
    <text evidence="3">The sequence shown here is derived from an EMBL/GenBank/DDBJ whole genome shotgun (WGS) entry which is preliminary data.</text>
</comment>
<keyword evidence="2" id="KW-0472">Membrane</keyword>
<dbReference type="InterPro" id="IPR006135">
    <property type="entry name" value="T3SS_substrate_exporter"/>
</dbReference>
<dbReference type="SUPFAM" id="SSF160544">
    <property type="entry name" value="EscU C-terminal domain-like"/>
    <property type="match status" value="1"/>
</dbReference>
<feature type="region of interest" description="Disordered" evidence="1">
    <location>
        <begin position="1"/>
        <end position="25"/>
    </location>
</feature>
<sequence length="360" mass="37824">MSGEKTEKPTGKRLKQAKDEGNTPRTADLSAWLCTAAGALLLPMAIDSGEELGRSLFALVPAVAADPEPARALVSLTTGFKGVPLVVAPVAAATVLAAVVAGAMQGGLHLAPKRLKPKFSTLNPISGIKQHYGPHALWELAKSLAKVGVLGLVLWSVLRGLAPHLVAAGVMPLEGVLSATGDAIGSLLRIVVFLGLVIAGADYAMSRRKVMKSLRMSKEDIKQEYKNAEGDPLLKGAIKSKQLAMSRNRMMADVADADVVVVNPTHIAVALRYDPAKGAPRVVAKGAGAIADKIREKAREHDVPLVRDIPLARTMYKDVKVGQEVPADLYAAVAKVLAFVMSLRTRGSLLSGGEPLTVPS</sequence>
<protein>
    <submittedName>
        <fullName evidence="3">Flagellar biosynthesis protein FlhB</fullName>
    </submittedName>
</protein>
<evidence type="ECO:0000256" key="1">
    <source>
        <dbReference type="SAM" id="MobiDB-lite"/>
    </source>
</evidence>
<dbReference type="Gene3D" id="3.40.1690.10">
    <property type="entry name" value="secretion proteins EscU"/>
    <property type="match status" value="1"/>
</dbReference>
<feature type="compositionally biased region" description="Basic and acidic residues" evidence="1">
    <location>
        <begin position="1"/>
        <end position="22"/>
    </location>
</feature>
<keyword evidence="3" id="KW-0966">Cell projection</keyword>
<keyword evidence="2" id="KW-1133">Transmembrane helix</keyword>
<feature type="transmembrane region" description="Helical" evidence="2">
    <location>
        <begin position="147"/>
        <end position="171"/>
    </location>
</feature>
<reference evidence="4" key="1">
    <citation type="journal article" date="2019" name="Int. J. Syst. Evol. Microbiol.">
        <title>The Global Catalogue of Microorganisms (GCM) 10K type strain sequencing project: providing services to taxonomists for standard genome sequencing and annotation.</title>
        <authorList>
            <consortium name="The Broad Institute Genomics Platform"/>
            <consortium name="The Broad Institute Genome Sequencing Center for Infectious Disease"/>
            <person name="Wu L."/>
            <person name="Ma J."/>
        </authorList>
    </citation>
    <scope>NUCLEOTIDE SEQUENCE [LARGE SCALE GENOMIC DNA]</scope>
    <source>
        <strain evidence="4">JCM 18126</strain>
    </source>
</reference>
<dbReference type="Pfam" id="PF01312">
    <property type="entry name" value="Bac_export_2"/>
    <property type="match status" value="1"/>
</dbReference>
<keyword evidence="3" id="KW-0969">Cilium</keyword>
<dbReference type="PANTHER" id="PTHR30531">
    <property type="entry name" value="FLAGELLAR BIOSYNTHETIC PROTEIN FLHB"/>
    <property type="match status" value="1"/>
</dbReference>
<dbReference type="Proteomes" id="UP001501195">
    <property type="component" value="Unassembled WGS sequence"/>
</dbReference>
<dbReference type="RefSeq" id="WP_345713121.1">
    <property type="nucleotide sequence ID" value="NZ_BAABIL010000440.1"/>
</dbReference>
<dbReference type="Gene3D" id="6.10.250.2080">
    <property type="match status" value="1"/>
</dbReference>